<proteinExistence type="predicted"/>
<name>A0A4R5PMB5_9HYPH</name>
<dbReference type="GO" id="GO:0016746">
    <property type="term" value="F:acyltransferase activity"/>
    <property type="evidence" value="ECO:0007669"/>
    <property type="project" value="UniProtKB-KW"/>
</dbReference>
<dbReference type="RefSeq" id="WP_133282509.1">
    <property type="nucleotide sequence ID" value="NZ_SMSI01000001.1"/>
</dbReference>
<dbReference type="AlphaFoldDB" id="A0A4R5PMB5"/>
<evidence type="ECO:0000313" key="3">
    <source>
        <dbReference type="Proteomes" id="UP000295131"/>
    </source>
</evidence>
<accession>A0A4R5PMB5</accession>
<evidence type="ECO:0000259" key="1">
    <source>
        <dbReference type="SMART" id="SM00563"/>
    </source>
</evidence>
<protein>
    <submittedName>
        <fullName evidence="2">Acyltransferase</fullName>
    </submittedName>
</protein>
<keyword evidence="2" id="KW-0808">Transferase</keyword>
<gene>
    <name evidence="2" type="ORF">E2A64_00555</name>
</gene>
<reference evidence="2 3" key="1">
    <citation type="journal article" date="2013" name="Int. J. Syst. Evol. Microbiol.">
        <title>Hoeflea suaedae sp. nov., an endophytic bacterium isolated from the root of the halophyte Suaeda maritima.</title>
        <authorList>
            <person name="Chung E.J."/>
            <person name="Park J.A."/>
            <person name="Pramanik P."/>
            <person name="Bibi F."/>
            <person name="Jeon C.O."/>
            <person name="Chung Y.R."/>
        </authorList>
    </citation>
    <scope>NUCLEOTIDE SEQUENCE [LARGE SCALE GENOMIC DNA]</scope>
    <source>
        <strain evidence="2 3">YC6898</strain>
    </source>
</reference>
<keyword evidence="3" id="KW-1185">Reference proteome</keyword>
<organism evidence="2 3">
    <name type="scientific">Pseudohoeflea suaedae</name>
    <dbReference type="NCBI Taxonomy" id="877384"/>
    <lineage>
        <taxon>Bacteria</taxon>
        <taxon>Pseudomonadati</taxon>
        <taxon>Pseudomonadota</taxon>
        <taxon>Alphaproteobacteria</taxon>
        <taxon>Hyphomicrobiales</taxon>
        <taxon>Rhizobiaceae</taxon>
        <taxon>Pseudohoeflea</taxon>
    </lineage>
</organism>
<dbReference type="OrthoDB" id="1113830at2"/>
<feature type="domain" description="Phospholipid/glycerol acyltransferase" evidence="1">
    <location>
        <begin position="98"/>
        <end position="220"/>
    </location>
</feature>
<keyword evidence="2" id="KW-0012">Acyltransferase</keyword>
<dbReference type="SMART" id="SM00563">
    <property type="entry name" value="PlsC"/>
    <property type="match status" value="1"/>
</dbReference>
<evidence type="ECO:0000313" key="2">
    <source>
        <dbReference type="EMBL" id="TDH37671.1"/>
    </source>
</evidence>
<dbReference type="Pfam" id="PF01553">
    <property type="entry name" value="Acyltransferase"/>
    <property type="match status" value="1"/>
</dbReference>
<comment type="caution">
    <text evidence="2">The sequence shown here is derived from an EMBL/GenBank/DDBJ whole genome shotgun (WGS) entry which is preliminary data.</text>
</comment>
<sequence length="307" mass="34684">MTSRRPTFTEAIAQVSFGCPGHIIDQLITERGERLVRNPAWPVLRPFLYSLFKYRQAIELADELAGKSGFDAFACLSDLLDLEIQVRHADRIPREGGFLMVPNHPTGIADGVAVFDLLKSIRPDMMFFANRDAIRVNPRFSEMIIPVEWRQEHKTRGKARETLVLTNRAVQEGKATVLFPSGRIAYWHEGKLTERPWKISAVSLARKHNLTVVPVHVVSRNSGLFYWLAKHSTELRDMTIFHELLNKKRQTFSFTIGHPISPDDLDGDPNEVTKALEDHTVHALAADSDVRFEPVAVAEEAAKQAAE</sequence>
<dbReference type="InterPro" id="IPR002123">
    <property type="entry name" value="Plipid/glycerol_acylTrfase"/>
</dbReference>
<dbReference type="Proteomes" id="UP000295131">
    <property type="component" value="Unassembled WGS sequence"/>
</dbReference>
<dbReference type="SUPFAM" id="SSF69593">
    <property type="entry name" value="Glycerol-3-phosphate (1)-acyltransferase"/>
    <property type="match status" value="1"/>
</dbReference>
<dbReference type="EMBL" id="SMSI01000001">
    <property type="protein sequence ID" value="TDH37671.1"/>
    <property type="molecule type" value="Genomic_DNA"/>
</dbReference>